<evidence type="ECO:0000259" key="3">
    <source>
        <dbReference type="Pfam" id="PF00534"/>
    </source>
</evidence>
<evidence type="ECO:0000256" key="1">
    <source>
        <dbReference type="ARBA" id="ARBA00022676"/>
    </source>
</evidence>
<dbReference type="PANTHER" id="PTHR46401">
    <property type="entry name" value="GLYCOSYLTRANSFERASE WBBK-RELATED"/>
    <property type="match status" value="1"/>
</dbReference>
<dbReference type="PANTHER" id="PTHR46401:SF2">
    <property type="entry name" value="GLYCOSYLTRANSFERASE WBBK-RELATED"/>
    <property type="match status" value="1"/>
</dbReference>
<dbReference type="EMBL" id="CP097160">
    <property type="protein sequence ID" value="UQN14414.1"/>
    <property type="molecule type" value="Genomic_DNA"/>
</dbReference>
<organism evidence="7">
    <name type="scientific">Gulosibacter sediminis</name>
    <dbReference type="NCBI Taxonomy" id="1729695"/>
    <lineage>
        <taxon>Bacteria</taxon>
        <taxon>Bacillati</taxon>
        <taxon>Actinomycetota</taxon>
        <taxon>Actinomycetes</taxon>
        <taxon>Micrococcales</taxon>
        <taxon>Microbacteriaceae</taxon>
        <taxon>Gulosibacter</taxon>
    </lineage>
</organism>
<feature type="domain" description="Glycosyltransferase 2-like" evidence="4">
    <location>
        <begin position="13"/>
        <end position="129"/>
    </location>
</feature>
<dbReference type="EC" id="2.4.-.-" evidence="7"/>
<reference evidence="7" key="1">
    <citation type="submission" date="2022-05" db="EMBL/GenBank/DDBJ databases">
        <title>Complete genome sequence of toluene-degrading Gulosibacter sediminis strain ACHW.36C.</title>
        <authorList>
            <person name="Wai A.C."/>
            <person name="Lai G.K."/>
            <person name="Griffin S.D."/>
            <person name="Leung F.C."/>
        </authorList>
    </citation>
    <scope>NUCLEOTIDE SEQUENCE [LARGE SCALE GENOMIC DNA]</scope>
    <source>
        <strain evidence="7">ACHW.36C</strain>
    </source>
</reference>
<feature type="domain" description="Glycosyltransferase 2-like" evidence="6">
    <location>
        <begin position="202"/>
        <end position="276"/>
    </location>
</feature>
<dbReference type="CDD" id="cd04186">
    <property type="entry name" value="GT_2_like_c"/>
    <property type="match status" value="1"/>
</dbReference>
<proteinExistence type="predicted"/>
<dbReference type="SUPFAM" id="SSF53448">
    <property type="entry name" value="Nucleotide-diphospho-sugar transferases"/>
    <property type="match status" value="1"/>
</dbReference>
<feature type="domain" description="Glycosyltransferase subfamily 4-like N-terminal" evidence="5">
    <location>
        <begin position="348"/>
        <end position="513"/>
    </location>
</feature>
<dbReference type="CDD" id="cd03809">
    <property type="entry name" value="GT4_MtfB-like"/>
    <property type="match status" value="1"/>
</dbReference>
<sequence length="704" mass="74611">MKSAEAVGKIVAIVVSWNGGDETVAALASLVEQDAGVTRDGDARQLQVVAADNHSSDDSVARIRAGVPEADVLELGDNLGYGPAANRAMAAYPADAYVICNQDAVYQPGFIAALADALEGDPRAGAATAQVRLAGRFVRVAEDGLRPGERVLVGHDGARWRDARDGEAGEELLNSTGNQVTKSGNGLDRGWLQPVGTEFPAAVFGLHGGAAMLRAAAVEPLGGFDEGYFMYYEDTDLSWRLRKAGWRVAYAAGAVSVHAHAGSSGTESANFVRWNRRNRLRCALRNGPIDMKLRALVRTGGASAKAALRSARAARATATAPAAAETPGRDLASEHLVLDFTSLPPQLGGVGRYLEGLATGLAELDAAGQRVARTYLVKPEHVEHFRALDDAASIEAVPAWVGKRGLRFVWEQTHLPRAVRALGGTALLSPHYTFPLSARGIRRLVTVHDATFFSDPEAHSSLKRWFFTEWIKRGVRADVQLIAPSAATAAEVARYAGEPRREIVVAHHGVNLDVFHRPSEAELAEFRAEHGVERWVAFLGTIEPRKRVGELIDAHAALPDAPPLLISGQRGWDADAAAKLDAAKADASSRIRELGYLPLEQLRVLLGGADAFVYASIAEGFGLPVLEAMASGAPVITTKLSALPEVGGDAVKYCEPTAASIATALGDLLADAPVRAALSAAGAERAATFTWRRCASIHLAALAR</sequence>
<dbReference type="Pfam" id="PF13632">
    <property type="entry name" value="Glyco_trans_2_3"/>
    <property type="match status" value="1"/>
</dbReference>
<evidence type="ECO:0000259" key="4">
    <source>
        <dbReference type="Pfam" id="PF00535"/>
    </source>
</evidence>
<dbReference type="InterPro" id="IPR028098">
    <property type="entry name" value="Glyco_trans_4-like_N"/>
</dbReference>
<name>A0ABY4MXA3_9MICO</name>
<protein>
    <submittedName>
        <fullName evidence="7">Glycosyltransferase</fullName>
        <ecNumber evidence="7">2.4.-.-</ecNumber>
    </submittedName>
</protein>
<dbReference type="InterPro" id="IPR029044">
    <property type="entry name" value="Nucleotide-diphossugar_trans"/>
</dbReference>
<evidence type="ECO:0000256" key="2">
    <source>
        <dbReference type="ARBA" id="ARBA00022679"/>
    </source>
</evidence>
<dbReference type="Pfam" id="PF00534">
    <property type="entry name" value="Glycos_transf_1"/>
    <property type="match status" value="1"/>
</dbReference>
<evidence type="ECO:0000313" key="7">
    <source>
        <dbReference type="EMBL" id="UQN14414.1"/>
    </source>
</evidence>
<dbReference type="Pfam" id="PF13439">
    <property type="entry name" value="Glyco_transf_4"/>
    <property type="match status" value="1"/>
</dbReference>
<dbReference type="GO" id="GO:0016757">
    <property type="term" value="F:glycosyltransferase activity"/>
    <property type="evidence" value="ECO:0007669"/>
    <property type="project" value="UniProtKB-KW"/>
</dbReference>
<dbReference type="Pfam" id="PF00535">
    <property type="entry name" value="Glycos_transf_2"/>
    <property type="match status" value="1"/>
</dbReference>
<keyword evidence="1 7" id="KW-0328">Glycosyltransferase</keyword>
<dbReference type="Gene3D" id="3.90.550.10">
    <property type="entry name" value="Spore Coat Polysaccharide Biosynthesis Protein SpsA, Chain A"/>
    <property type="match status" value="1"/>
</dbReference>
<dbReference type="InterPro" id="IPR001173">
    <property type="entry name" value="Glyco_trans_2-like"/>
</dbReference>
<feature type="domain" description="Glycosyl transferase family 1" evidence="3">
    <location>
        <begin position="533"/>
        <end position="684"/>
    </location>
</feature>
<dbReference type="SUPFAM" id="SSF53756">
    <property type="entry name" value="UDP-Glycosyltransferase/glycogen phosphorylase"/>
    <property type="match status" value="1"/>
</dbReference>
<evidence type="ECO:0000259" key="6">
    <source>
        <dbReference type="Pfam" id="PF13632"/>
    </source>
</evidence>
<dbReference type="InterPro" id="IPR001296">
    <property type="entry name" value="Glyco_trans_1"/>
</dbReference>
<gene>
    <name evidence="7" type="ORF">M3M28_10185</name>
</gene>
<accession>A0ABY4MXA3</accession>
<dbReference type="Gene3D" id="3.40.50.2000">
    <property type="entry name" value="Glycogen Phosphorylase B"/>
    <property type="match status" value="2"/>
</dbReference>
<keyword evidence="2 7" id="KW-0808">Transferase</keyword>
<evidence type="ECO:0000259" key="5">
    <source>
        <dbReference type="Pfam" id="PF13439"/>
    </source>
</evidence>